<comment type="caution">
    <text evidence="1">The sequence shown here is derived from an EMBL/GenBank/DDBJ whole genome shotgun (WGS) entry which is preliminary data.</text>
</comment>
<dbReference type="AlphaFoldDB" id="A0A2W5TSF6"/>
<dbReference type="EMBL" id="QFQP01000001">
    <property type="protein sequence ID" value="PZR18669.1"/>
    <property type="molecule type" value="Genomic_DNA"/>
</dbReference>
<name>A0A2W5TSF6_9BACT</name>
<dbReference type="Proteomes" id="UP000249061">
    <property type="component" value="Unassembled WGS sequence"/>
</dbReference>
<accession>A0A2W5TSF6</accession>
<reference evidence="1 2" key="1">
    <citation type="submission" date="2017-08" db="EMBL/GenBank/DDBJ databases">
        <title>Infants hospitalized years apart are colonized by the same room-sourced microbial strains.</title>
        <authorList>
            <person name="Brooks B."/>
            <person name="Olm M.R."/>
            <person name="Firek B.A."/>
            <person name="Baker R."/>
            <person name="Thomas B.C."/>
            <person name="Morowitz M.J."/>
            <person name="Banfield J.F."/>
        </authorList>
    </citation>
    <scope>NUCLEOTIDE SEQUENCE [LARGE SCALE GENOMIC DNA]</scope>
    <source>
        <strain evidence="1">S2_003_000_R2_14</strain>
    </source>
</reference>
<proteinExistence type="predicted"/>
<protein>
    <submittedName>
        <fullName evidence="1">Uncharacterized protein</fullName>
    </submittedName>
</protein>
<evidence type="ECO:0000313" key="2">
    <source>
        <dbReference type="Proteomes" id="UP000249061"/>
    </source>
</evidence>
<gene>
    <name evidence="1" type="ORF">DI536_01960</name>
</gene>
<evidence type="ECO:0000313" key="1">
    <source>
        <dbReference type="EMBL" id="PZR18669.1"/>
    </source>
</evidence>
<sequence length="305" mass="32357">MGPSRTACCKPDGDEICDGRDNNCDGLIDNRNLVETCNGEDDNCDGRIDEVFNLRNDINNCGACKKACAQNQTCQSGLCVNRVEINCFNGFDDDDNNLTDCDDPSCDLQICGAGCQCRNMQKAENICDNNLDDEMDGKTDCLDPDCSGLACRDGCLCRPDGGQLEQDCTDGVDNDQDGDADCLDDDCVGQFCTPPEIYFQCTTQKACRCNGGVQIAEVGSVRCADNVDNDCNGKRDCQEDSCAGSSCQLDGGLACQCVMGAKKEVDCANGTDDDGDQQIDCADSDCEAVSCVLDGGATCSNGTCN</sequence>
<organism evidence="1 2">
    <name type="scientific">Archangium gephyra</name>
    <dbReference type="NCBI Taxonomy" id="48"/>
    <lineage>
        <taxon>Bacteria</taxon>
        <taxon>Pseudomonadati</taxon>
        <taxon>Myxococcota</taxon>
        <taxon>Myxococcia</taxon>
        <taxon>Myxococcales</taxon>
        <taxon>Cystobacterineae</taxon>
        <taxon>Archangiaceae</taxon>
        <taxon>Archangium</taxon>
    </lineage>
</organism>